<dbReference type="OrthoDB" id="3854264at2"/>
<dbReference type="AlphaFoldDB" id="A0A7K0CC00"/>
<dbReference type="Proteomes" id="UP000466345">
    <property type="component" value="Unassembled WGS sequence"/>
</dbReference>
<organism evidence="1 2">
    <name type="scientific">Streptomyces smaragdinus</name>
    <dbReference type="NCBI Taxonomy" id="2585196"/>
    <lineage>
        <taxon>Bacteria</taxon>
        <taxon>Bacillati</taxon>
        <taxon>Actinomycetota</taxon>
        <taxon>Actinomycetes</taxon>
        <taxon>Kitasatosporales</taxon>
        <taxon>Streptomycetaceae</taxon>
        <taxon>Streptomyces</taxon>
    </lineage>
</organism>
<gene>
    <name evidence="1" type="ORF">SRB5_04010</name>
</gene>
<comment type="caution">
    <text evidence="1">The sequence shown here is derived from an EMBL/GenBank/DDBJ whole genome shotgun (WGS) entry which is preliminary data.</text>
</comment>
<evidence type="ECO:0000313" key="2">
    <source>
        <dbReference type="Proteomes" id="UP000466345"/>
    </source>
</evidence>
<name>A0A7K0CC00_9ACTN</name>
<accession>A0A7K0CC00</accession>
<reference evidence="1 2" key="1">
    <citation type="submission" date="2019-10" db="EMBL/GenBank/DDBJ databases">
        <title>Streptomyces smaragdinus sp. nov. and Streptomyces fabii sp. nov., isolated from the gut of fungus growing-termite Macrotermes natalensis.</title>
        <authorList>
            <person name="Schwitalla J."/>
            <person name="Benndorf R."/>
            <person name="Martin K."/>
            <person name="De Beer W."/>
            <person name="Kaster A.-K."/>
            <person name="Vollmers J."/>
            <person name="Poulsen M."/>
            <person name="Beemelmanns C."/>
        </authorList>
    </citation>
    <scope>NUCLEOTIDE SEQUENCE [LARGE SCALE GENOMIC DNA]</scope>
    <source>
        <strain evidence="1 2">RB5</strain>
    </source>
</reference>
<keyword evidence="2" id="KW-1185">Reference proteome</keyword>
<sequence length="137" mass="14417">MITTESSDCPALGSLLGRAQATAVQDRLSAELVASDLLAPDRARSLVCARACAGDPLLLAAPGQIWVLDEDIDIDDAPALRLAVHARLSAPPRVIVSDADEPGPGGALDELLLEVLEFYRLESWQPDLLPATPGTPN</sequence>
<protein>
    <submittedName>
        <fullName evidence="1">Uncharacterized protein</fullName>
    </submittedName>
</protein>
<dbReference type="EMBL" id="WEGJ01000001">
    <property type="protein sequence ID" value="MQY10294.1"/>
    <property type="molecule type" value="Genomic_DNA"/>
</dbReference>
<proteinExistence type="predicted"/>
<dbReference type="RefSeq" id="WP_153449617.1">
    <property type="nucleotide sequence ID" value="NZ_WEGJ01000001.1"/>
</dbReference>
<evidence type="ECO:0000313" key="1">
    <source>
        <dbReference type="EMBL" id="MQY10294.1"/>
    </source>
</evidence>